<dbReference type="AlphaFoldDB" id="A0A2T3IZP7"/>
<accession>A0A2T3IZP7</accession>
<sequence>MAFGKATSQASTLLDMIGGSGKFTAVGIDFGELAIAAIAGGAGSKMGGGSFTKGVHTASLANLFNSQGIGKKMANYISNNEPDGQMPLGGVNYPQQQNPIEGEMSIGMGGAWGAGLAGMSHDVSFQFNTTGQFCKVVSHCGKFGAVLGIAGGPVGSISLDPSDLAPGARLYSSSAFIDFIPGVGLSGALSQNGTSFGGARFGKMYGAGVQACRTDVVKCM</sequence>
<evidence type="ECO:0000313" key="1">
    <source>
        <dbReference type="EMBL" id="PSU34147.1"/>
    </source>
</evidence>
<dbReference type="Proteomes" id="UP000241222">
    <property type="component" value="Unassembled WGS sequence"/>
</dbReference>
<organism evidence="1 2">
    <name type="scientific">Photobacterium lutimaris</name>
    <dbReference type="NCBI Taxonomy" id="388278"/>
    <lineage>
        <taxon>Bacteria</taxon>
        <taxon>Pseudomonadati</taxon>
        <taxon>Pseudomonadota</taxon>
        <taxon>Gammaproteobacteria</taxon>
        <taxon>Vibrionales</taxon>
        <taxon>Vibrionaceae</taxon>
        <taxon>Photobacterium</taxon>
    </lineage>
</organism>
<proteinExistence type="predicted"/>
<protein>
    <submittedName>
        <fullName evidence="1">Uncharacterized protein</fullName>
    </submittedName>
</protein>
<comment type="caution">
    <text evidence="1">The sequence shown here is derived from an EMBL/GenBank/DDBJ whole genome shotgun (WGS) entry which is preliminary data.</text>
</comment>
<keyword evidence="2" id="KW-1185">Reference proteome</keyword>
<name>A0A2T3IZP7_9GAMM</name>
<gene>
    <name evidence="1" type="ORF">C9I99_09140</name>
</gene>
<evidence type="ECO:0000313" key="2">
    <source>
        <dbReference type="Proteomes" id="UP000241222"/>
    </source>
</evidence>
<reference evidence="1 2" key="1">
    <citation type="submission" date="2018-03" db="EMBL/GenBank/DDBJ databases">
        <title>Whole genome sequencing of Histamine producing bacteria.</title>
        <authorList>
            <person name="Butler K."/>
        </authorList>
    </citation>
    <scope>NUCLEOTIDE SEQUENCE [LARGE SCALE GENOMIC DNA]</scope>
    <source>
        <strain evidence="1 2">JCM 13586</strain>
    </source>
</reference>
<dbReference type="EMBL" id="PYMH01000003">
    <property type="protein sequence ID" value="PSU34147.1"/>
    <property type="molecule type" value="Genomic_DNA"/>
</dbReference>